<dbReference type="EnsemblPlants" id="TuG1812G0600002064.01.T01">
    <property type="protein sequence ID" value="TuG1812G0600002064.01.T01.cds452574"/>
    <property type="gene ID" value="TuG1812G0600002064.01"/>
</dbReference>
<dbReference type="AlphaFoldDB" id="A0A8R7QR53"/>
<protein>
    <submittedName>
        <fullName evidence="1">Uncharacterized protein</fullName>
    </submittedName>
</protein>
<reference evidence="2" key="1">
    <citation type="journal article" date="2013" name="Nature">
        <title>Draft genome of the wheat A-genome progenitor Triticum urartu.</title>
        <authorList>
            <person name="Ling H.Q."/>
            <person name="Zhao S."/>
            <person name="Liu D."/>
            <person name="Wang J."/>
            <person name="Sun H."/>
            <person name="Zhang C."/>
            <person name="Fan H."/>
            <person name="Li D."/>
            <person name="Dong L."/>
            <person name="Tao Y."/>
            <person name="Gao C."/>
            <person name="Wu H."/>
            <person name="Li Y."/>
            <person name="Cui Y."/>
            <person name="Guo X."/>
            <person name="Zheng S."/>
            <person name="Wang B."/>
            <person name="Yu K."/>
            <person name="Liang Q."/>
            <person name="Yang W."/>
            <person name="Lou X."/>
            <person name="Chen J."/>
            <person name="Feng M."/>
            <person name="Jian J."/>
            <person name="Zhang X."/>
            <person name="Luo G."/>
            <person name="Jiang Y."/>
            <person name="Liu J."/>
            <person name="Wang Z."/>
            <person name="Sha Y."/>
            <person name="Zhang B."/>
            <person name="Wu H."/>
            <person name="Tang D."/>
            <person name="Shen Q."/>
            <person name="Xue P."/>
            <person name="Zou S."/>
            <person name="Wang X."/>
            <person name="Liu X."/>
            <person name="Wang F."/>
            <person name="Yang Y."/>
            <person name="An X."/>
            <person name="Dong Z."/>
            <person name="Zhang K."/>
            <person name="Zhang X."/>
            <person name="Luo M.C."/>
            <person name="Dvorak J."/>
            <person name="Tong Y."/>
            <person name="Wang J."/>
            <person name="Yang H."/>
            <person name="Li Z."/>
            <person name="Wang D."/>
            <person name="Zhang A."/>
            <person name="Wang J."/>
        </authorList>
    </citation>
    <scope>NUCLEOTIDE SEQUENCE</scope>
    <source>
        <strain evidence="2">cv. G1812</strain>
    </source>
</reference>
<dbReference type="Gramene" id="TuG1812G0600002064.01.T01">
    <property type="protein sequence ID" value="TuG1812G0600002064.01.T01.cds452574"/>
    <property type="gene ID" value="TuG1812G0600002064.01"/>
</dbReference>
<evidence type="ECO:0000313" key="1">
    <source>
        <dbReference type="EnsemblPlants" id="TuG1812G0600002064.01.T01.cds452574"/>
    </source>
</evidence>
<name>A0A8R7QR53_TRIUA</name>
<dbReference type="Proteomes" id="UP000015106">
    <property type="component" value="Chromosome 6"/>
</dbReference>
<sequence>MDAAALGSLEDRLREATRAGKEAMLAKLQSEVRYARARIQAEAMVETIKSAAPN</sequence>
<proteinExistence type="predicted"/>
<evidence type="ECO:0000313" key="2">
    <source>
        <dbReference type="Proteomes" id="UP000015106"/>
    </source>
</evidence>
<keyword evidence="2" id="KW-1185">Reference proteome</keyword>
<accession>A0A8R7QR53</accession>
<organism evidence="1 2">
    <name type="scientific">Triticum urartu</name>
    <name type="common">Red wild einkorn</name>
    <name type="synonym">Crithodium urartu</name>
    <dbReference type="NCBI Taxonomy" id="4572"/>
    <lineage>
        <taxon>Eukaryota</taxon>
        <taxon>Viridiplantae</taxon>
        <taxon>Streptophyta</taxon>
        <taxon>Embryophyta</taxon>
        <taxon>Tracheophyta</taxon>
        <taxon>Spermatophyta</taxon>
        <taxon>Magnoliopsida</taxon>
        <taxon>Liliopsida</taxon>
        <taxon>Poales</taxon>
        <taxon>Poaceae</taxon>
        <taxon>BOP clade</taxon>
        <taxon>Pooideae</taxon>
        <taxon>Triticodae</taxon>
        <taxon>Triticeae</taxon>
        <taxon>Triticinae</taxon>
        <taxon>Triticum</taxon>
    </lineage>
</organism>
<reference evidence="1" key="2">
    <citation type="submission" date="2018-03" db="EMBL/GenBank/DDBJ databases">
        <title>The Triticum urartu genome reveals the dynamic nature of wheat genome evolution.</title>
        <authorList>
            <person name="Ling H."/>
            <person name="Ma B."/>
            <person name="Shi X."/>
            <person name="Liu H."/>
            <person name="Dong L."/>
            <person name="Sun H."/>
            <person name="Cao Y."/>
            <person name="Gao Q."/>
            <person name="Zheng S."/>
            <person name="Li Y."/>
            <person name="Yu Y."/>
            <person name="Du H."/>
            <person name="Qi M."/>
            <person name="Li Y."/>
            <person name="Yu H."/>
            <person name="Cui Y."/>
            <person name="Wang N."/>
            <person name="Chen C."/>
            <person name="Wu H."/>
            <person name="Zhao Y."/>
            <person name="Zhang J."/>
            <person name="Li Y."/>
            <person name="Zhou W."/>
            <person name="Zhang B."/>
            <person name="Hu W."/>
            <person name="Eijk M."/>
            <person name="Tang J."/>
            <person name="Witsenboer H."/>
            <person name="Zhao S."/>
            <person name="Li Z."/>
            <person name="Zhang A."/>
            <person name="Wang D."/>
            <person name="Liang C."/>
        </authorList>
    </citation>
    <scope>NUCLEOTIDE SEQUENCE [LARGE SCALE GENOMIC DNA]</scope>
    <source>
        <strain evidence="1">cv. G1812</strain>
    </source>
</reference>
<reference evidence="1" key="3">
    <citation type="submission" date="2022-06" db="UniProtKB">
        <authorList>
            <consortium name="EnsemblPlants"/>
        </authorList>
    </citation>
    <scope>IDENTIFICATION</scope>
</reference>